<comment type="caution">
    <text evidence="2">The sequence shown here is derived from an EMBL/GenBank/DDBJ whole genome shotgun (WGS) entry which is preliminary data.</text>
</comment>
<evidence type="ECO:0000256" key="1">
    <source>
        <dbReference type="SAM" id="Phobius"/>
    </source>
</evidence>
<evidence type="ECO:0000313" key="3">
    <source>
        <dbReference type="Proteomes" id="UP001417504"/>
    </source>
</evidence>
<proteinExistence type="predicted"/>
<dbReference type="Proteomes" id="UP001417504">
    <property type="component" value="Unassembled WGS sequence"/>
</dbReference>
<keyword evidence="1" id="KW-1133">Transmembrane helix</keyword>
<sequence>MRRGSLRLVKNVNTRVCCSQTRLEDSSVDDDETCELVNGVELTLGEDPADRIDAYLLKAVKNNNGTGLLLLSDVFGFEDSATRDFAYRVACNGYKYVALTFLQKHLFQYYSYIIYLLLIVKLGFVIRVFEMHTLRCFFIGT</sequence>
<dbReference type="EMBL" id="JBBNAE010000007">
    <property type="protein sequence ID" value="KAK9110131.1"/>
    <property type="molecule type" value="Genomic_DNA"/>
</dbReference>
<gene>
    <name evidence="2" type="ORF">Sjap_018191</name>
</gene>
<evidence type="ECO:0000313" key="2">
    <source>
        <dbReference type="EMBL" id="KAK9110131.1"/>
    </source>
</evidence>
<accession>A0AAP0I878</accession>
<dbReference type="PANTHER" id="PTHR46812:SF1">
    <property type="entry name" value="CARBOXYMETHYLENEBUTENOLIDASE HOMOLOG"/>
    <property type="match status" value="1"/>
</dbReference>
<keyword evidence="1" id="KW-0812">Transmembrane</keyword>
<dbReference type="GO" id="GO:0009507">
    <property type="term" value="C:chloroplast"/>
    <property type="evidence" value="ECO:0007669"/>
    <property type="project" value="TreeGrafter"/>
</dbReference>
<keyword evidence="3" id="KW-1185">Reference proteome</keyword>
<feature type="transmembrane region" description="Helical" evidence="1">
    <location>
        <begin position="109"/>
        <end position="129"/>
    </location>
</feature>
<dbReference type="AlphaFoldDB" id="A0AAP0I878"/>
<name>A0AAP0I878_9MAGN</name>
<reference evidence="2 3" key="1">
    <citation type="submission" date="2024-01" db="EMBL/GenBank/DDBJ databases">
        <title>Genome assemblies of Stephania.</title>
        <authorList>
            <person name="Yang L."/>
        </authorList>
    </citation>
    <scope>NUCLEOTIDE SEQUENCE [LARGE SCALE GENOMIC DNA]</scope>
    <source>
        <strain evidence="2">QJT</strain>
        <tissue evidence="2">Leaf</tissue>
    </source>
</reference>
<organism evidence="2 3">
    <name type="scientific">Stephania japonica</name>
    <dbReference type="NCBI Taxonomy" id="461633"/>
    <lineage>
        <taxon>Eukaryota</taxon>
        <taxon>Viridiplantae</taxon>
        <taxon>Streptophyta</taxon>
        <taxon>Embryophyta</taxon>
        <taxon>Tracheophyta</taxon>
        <taxon>Spermatophyta</taxon>
        <taxon>Magnoliopsida</taxon>
        <taxon>Ranunculales</taxon>
        <taxon>Menispermaceae</taxon>
        <taxon>Menispermoideae</taxon>
        <taxon>Cissampelideae</taxon>
        <taxon>Stephania</taxon>
    </lineage>
</organism>
<protein>
    <submittedName>
        <fullName evidence="2">Uncharacterized protein</fullName>
    </submittedName>
</protein>
<dbReference type="PANTHER" id="PTHR46812">
    <property type="entry name" value="CARBOXYMETHYLENEBUTENOLIDASE HOMOLOG"/>
    <property type="match status" value="1"/>
</dbReference>
<dbReference type="InterPro" id="IPR042946">
    <property type="entry name" value="CMBL"/>
</dbReference>
<keyword evidence="1" id="KW-0472">Membrane</keyword>